<accession>K4MPV5</accession>
<dbReference type="Proteomes" id="UP000001223">
    <property type="component" value="Segment"/>
</dbReference>
<sequence length="70" mass="7919">MEIIILVTLLIMNGWQKRNGKEALCALKNSDNYIAAVVLGYFSSLLSGVTIGYTIWFVMELLVKLFKLYS</sequence>
<dbReference type="EMBL" id="JX880034">
    <property type="protein sequence ID" value="AFV29119.1"/>
    <property type="molecule type" value="Genomic_DNA"/>
</dbReference>
<evidence type="ECO:0000256" key="1">
    <source>
        <dbReference type="SAM" id="Phobius"/>
    </source>
</evidence>
<feature type="transmembrane region" description="Helical" evidence="1">
    <location>
        <begin position="32"/>
        <end position="58"/>
    </location>
</feature>
<dbReference type="KEGG" id="vg:13997487"/>
<gene>
    <name evidence="2" type="ORF">IME11_70</name>
</gene>
<dbReference type="RefSeq" id="YP_006990675.1">
    <property type="nucleotide sequence ID" value="NC_019423.1"/>
</dbReference>
<evidence type="ECO:0000313" key="2">
    <source>
        <dbReference type="EMBL" id="AFV29119.1"/>
    </source>
</evidence>
<dbReference type="GeneID" id="13997487"/>
<evidence type="ECO:0000313" key="3">
    <source>
        <dbReference type="Proteomes" id="UP000001223"/>
    </source>
</evidence>
<protein>
    <submittedName>
        <fullName evidence="2">Uncharacterized protein</fullName>
    </submittedName>
</protein>
<reference evidence="2 3" key="1">
    <citation type="journal article" date="2012" name="J. Virol.">
        <title>Complete Genome Sequence of IME11, a New N4-Like Bacteriophage.</title>
        <authorList>
            <person name="Fan H."/>
            <person name="Fan H."/>
            <person name="An X."/>
            <person name="Huang Y."/>
            <person name="Zhang Z."/>
            <person name="Mi Z."/>
            <person name="Tong Y."/>
        </authorList>
    </citation>
    <scope>NUCLEOTIDE SEQUENCE [LARGE SCALE GENOMIC DNA]</scope>
</reference>
<name>K4MPV5_9CAUD</name>
<keyword evidence="1" id="KW-1133">Transmembrane helix</keyword>
<keyword evidence="1" id="KW-0472">Membrane</keyword>
<organism evidence="2 3">
    <name type="scientific">Escherichia phage IME11</name>
    <dbReference type="NCBI Taxonomy" id="1239384"/>
    <lineage>
        <taxon>Viruses</taxon>
        <taxon>Duplodnaviria</taxon>
        <taxon>Heunggongvirae</taxon>
        <taxon>Uroviricota</taxon>
        <taxon>Caudoviricetes</taxon>
        <taxon>Schitoviridae</taxon>
        <taxon>Enquatrovirinae</taxon>
        <taxon>Gamaleyavirus</taxon>
        <taxon>Gamaleyavirus IME11</taxon>
    </lineage>
</organism>
<keyword evidence="1" id="KW-0812">Transmembrane</keyword>
<keyword evidence="3" id="KW-1185">Reference proteome</keyword>
<proteinExistence type="predicted"/>